<sequence length="135" mass="15520">MWKDTDKVVLVYCPEWYDLTDASPGVIQDLSKKIESHSMDVRRHYEEMMQKLKINGKFRVVNCSKPGHGVITMIDEVKATYVLTGTRGQGKIRRTILGSVSDYIVHHSPVPVVVARREKAHKHEEREDGEFKPMV</sequence>
<dbReference type="OMA" id="RRHYEEM"/>
<dbReference type="Pfam" id="PF00582">
    <property type="entry name" value="Usp"/>
    <property type="match status" value="1"/>
</dbReference>
<organism evidence="2">
    <name type="scientific">Octopus bimaculoides</name>
    <name type="common">California two-spotted octopus</name>
    <dbReference type="NCBI Taxonomy" id="37653"/>
    <lineage>
        <taxon>Eukaryota</taxon>
        <taxon>Metazoa</taxon>
        <taxon>Spiralia</taxon>
        <taxon>Lophotrochozoa</taxon>
        <taxon>Mollusca</taxon>
        <taxon>Cephalopoda</taxon>
        <taxon>Coleoidea</taxon>
        <taxon>Octopodiformes</taxon>
        <taxon>Octopoda</taxon>
        <taxon>Incirrata</taxon>
        <taxon>Octopodidae</taxon>
        <taxon>Octopus</taxon>
    </lineage>
</organism>
<dbReference type="SUPFAM" id="SSF52402">
    <property type="entry name" value="Adenine nucleotide alpha hydrolases-like"/>
    <property type="match status" value="1"/>
</dbReference>
<dbReference type="PANTHER" id="PTHR46989:SF3">
    <property type="entry name" value="USPA DOMAIN-CONTAINING PROTEIN"/>
    <property type="match status" value="1"/>
</dbReference>
<dbReference type="EMBL" id="KQ418004">
    <property type="protein sequence ID" value="KOF89329.1"/>
    <property type="molecule type" value="Genomic_DNA"/>
</dbReference>
<evidence type="ECO:0000313" key="2">
    <source>
        <dbReference type="EMBL" id="KOF89329.1"/>
    </source>
</evidence>
<dbReference type="InterPro" id="IPR014729">
    <property type="entry name" value="Rossmann-like_a/b/a_fold"/>
</dbReference>
<dbReference type="PANTHER" id="PTHR46989">
    <property type="entry name" value="USP DOMAIN-CONTAINING PROTEIN"/>
    <property type="match status" value="1"/>
</dbReference>
<accession>A0A0L8HJM9</accession>
<dbReference type="InterPro" id="IPR006016">
    <property type="entry name" value="UspA"/>
</dbReference>
<dbReference type="STRING" id="37653.A0A0L8HJM9"/>
<reference evidence="2" key="1">
    <citation type="submission" date="2015-07" db="EMBL/GenBank/DDBJ databases">
        <title>MeaNS - Measles Nucleotide Surveillance Program.</title>
        <authorList>
            <person name="Tran T."/>
            <person name="Druce J."/>
        </authorList>
    </citation>
    <scope>NUCLEOTIDE SEQUENCE</scope>
    <source>
        <strain evidence="2">UCB-OBI-ISO-001</strain>
        <tissue evidence="2">Gonad</tissue>
    </source>
</reference>
<dbReference type="InterPro" id="IPR006015">
    <property type="entry name" value="Universal_stress_UspA"/>
</dbReference>
<gene>
    <name evidence="2" type="ORF">OCBIM_22013248mg</name>
</gene>
<dbReference type="CDD" id="cd23659">
    <property type="entry name" value="USP_At3g01520-like"/>
    <property type="match status" value="1"/>
</dbReference>
<dbReference type="PRINTS" id="PR01438">
    <property type="entry name" value="UNVRSLSTRESS"/>
</dbReference>
<proteinExistence type="predicted"/>
<dbReference type="Gene3D" id="3.40.50.620">
    <property type="entry name" value="HUPs"/>
    <property type="match status" value="1"/>
</dbReference>
<dbReference type="AlphaFoldDB" id="A0A0L8HJM9"/>
<dbReference type="KEGG" id="obi:106870341"/>
<protein>
    <recommendedName>
        <fullName evidence="1">UspA domain-containing protein</fullName>
    </recommendedName>
</protein>
<name>A0A0L8HJM9_OCTBM</name>
<evidence type="ECO:0000259" key="1">
    <source>
        <dbReference type="Pfam" id="PF00582"/>
    </source>
</evidence>
<feature type="domain" description="UspA" evidence="1">
    <location>
        <begin position="10"/>
        <end position="116"/>
    </location>
</feature>
<dbReference type="OrthoDB" id="843225at2759"/>